<dbReference type="Pfam" id="PF03591">
    <property type="entry name" value="AzlC"/>
    <property type="match status" value="1"/>
</dbReference>
<comment type="caution">
    <text evidence="9">The sequence shown here is derived from an EMBL/GenBank/DDBJ whole genome shotgun (WGS) entry which is preliminary data.</text>
</comment>
<evidence type="ECO:0000256" key="1">
    <source>
        <dbReference type="ARBA" id="ARBA00004651"/>
    </source>
</evidence>
<keyword evidence="7 8" id="KW-0472">Membrane</keyword>
<evidence type="ECO:0000256" key="6">
    <source>
        <dbReference type="ARBA" id="ARBA00022989"/>
    </source>
</evidence>
<feature type="transmembrane region" description="Helical" evidence="8">
    <location>
        <begin position="127"/>
        <end position="153"/>
    </location>
</feature>
<dbReference type="Proteomes" id="UP000284178">
    <property type="component" value="Unassembled WGS sequence"/>
</dbReference>
<sequence length="230" mass="25111">MDQTKKEALTSSLAVFPGYLVVGIAFGLLAQQHQIGWGWALMMSVLVYAGSMQFVGIQLLAQAASPLQVILMTLAVNLRHLFYGFSFLREFGERGVRRLYLIFGLTDETYGLLCQKKLENKAEPQRLYFWITLLDQLWWILGTLIGAAAGAVIPFDTTGIDFAMTALFFVTCLDQLKSAVTPIPTLVGLISAVAALVLFGADGMILPALVMIAAGLLGLRPILERRGLKA</sequence>
<reference evidence="9 10" key="1">
    <citation type="submission" date="2018-08" db="EMBL/GenBank/DDBJ databases">
        <title>A genome reference for cultivated species of the human gut microbiota.</title>
        <authorList>
            <person name="Zou Y."/>
            <person name="Xue W."/>
            <person name="Luo G."/>
        </authorList>
    </citation>
    <scope>NUCLEOTIDE SEQUENCE [LARGE SCALE GENOMIC DNA]</scope>
    <source>
        <strain evidence="9 10">AF24-29</strain>
    </source>
</reference>
<keyword evidence="4" id="KW-1003">Cell membrane</keyword>
<evidence type="ECO:0000313" key="10">
    <source>
        <dbReference type="Proteomes" id="UP000284178"/>
    </source>
</evidence>
<name>A0A412FP20_9FIRM</name>
<organism evidence="9 10">
    <name type="scientific">Holdemania filiformis</name>
    <dbReference type="NCBI Taxonomy" id="61171"/>
    <lineage>
        <taxon>Bacteria</taxon>
        <taxon>Bacillati</taxon>
        <taxon>Bacillota</taxon>
        <taxon>Erysipelotrichia</taxon>
        <taxon>Erysipelotrichales</taxon>
        <taxon>Erysipelotrichaceae</taxon>
        <taxon>Holdemania</taxon>
    </lineage>
</organism>
<evidence type="ECO:0000256" key="4">
    <source>
        <dbReference type="ARBA" id="ARBA00022475"/>
    </source>
</evidence>
<dbReference type="RefSeq" id="WP_117895816.1">
    <property type="nucleotide sequence ID" value="NZ_CABJCV010000022.1"/>
</dbReference>
<keyword evidence="6 8" id="KW-1133">Transmembrane helix</keyword>
<dbReference type="GO" id="GO:0005886">
    <property type="term" value="C:plasma membrane"/>
    <property type="evidence" value="ECO:0007669"/>
    <property type="project" value="UniProtKB-SubCell"/>
</dbReference>
<dbReference type="GO" id="GO:1903785">
    <property type="term" value="P:L-valine transmembrane transport"/>
    <property type="evidence" value="ECO:0007669"/>
    <property type="project" value="TreeGrafter"/>
</dbReference>
<protein>
    <submittedName>
        <fullName evidence="9">Branched-chain amino acid ABC transporter permease</fullName>
    </submittedName>
</protein>
<keyword evidence="5 8" id="KW-0812">Transmembrane</keyword>
<dbReference type="GeneID" id="83016578"/>
<dbReference type="InterPro" id="IPR011606">
    <property type="entry name" value="Brnchd-chn_aa_trnsp_permease"/>
</dbReference>
<dbReference type="AlphaFoldDB" id="A0A412FP20"/>
<feature type="transmembrane region" description="Helical" evidence="8">
    <location>
        <begin position="37"/>
        <end position="61"/>
    </location>
</feature>
<keyword evidence="10" id="KW-1185">Reference proteome</keyword>
<proteinExistence type="inferred from homology"/>
<dbReference type="PANTHER" id="PTHR34979">
    <property type="entry name" value="INNER MEMBRANE PROTEIN YGAZ"/>
    <property type="match status" value="1"/>
</dbReference>
<comment type="subcellular location">
    <subcellularLocation>
        <location evidence="1">Cell membrane</location>
        <topology evidence="1">Multi-pass membrane protein</topology>
    </subcellularLocation>
</comment>
<evidence type="ECO:0000256" key="7">
    <source>
        <dbReference type="ARBA" id="ARBA00023136"/>
    </source>
</evidence>
<evidence type="ECO:0000256" key="2">
    <source>
        <dbReference type="ARBA" id="ARBA00010735"/>
    </source>
</evidence>
<feature type="transmembrane region" description="Helical" evidence="8">
    <location>
        <begin position="12"/>
        <end position="30"/>
    </location>
</feature>
<accession>A0A412FP20</accession>
<evidence type="ECO:0000256" key="5">
    <source>
        <dbReference type="ARBA" id="ARBA00022692"/>
    </source>
</evidence>
<evidence type="ECO:0000313" key="9">
    <source>
        <dbReference type="EMBL" id="RGR69886.1"/>
    </source>
</evidence>
<feature type="transmembrane region" description="Helical" evidence="8">
    <location>
        <begin position="67"/>
        <end position="88"/>
    </location>
</feature>
<dbReference type="PANTHER" id="PTHR34979:SF1">
    <property type="entry name" value="INNER MEMBRANE PROTEIN YGAZ"/>
    <property type="match status" value="1"/>
</dbReference>
<keyword evidence="3" id="KW-0813">Transport</keyword>
<dbReference type="EMBL" id="QRUP01000022">
    <property type="protein sequence ID" value="RGR69886.1"/>
    <property type="molecule type" value="Genomic_DNA"/>
</dbReference>
<gene>
    <name evidence="9" type="ORF">DWY25_14340</name>
</gene>
<evidence type="ECO:0000256" key="3">
    <source>
        <dbReference type="ARBA" id="ARBA00022448"/>
    </source>
</evidence>
<evidence type="ECO:0000256" key="8">
    <source>
        <dbReference type="SAM" id="Phobius"/>
    </source>
</evidence>
<comment type="similarity">
    <text evidence="2">Belongs to the AzlC family.</text>
</comment>
<feature type="transmembrane region" description="Helical" evidence="8">
    <location>
        <begin position="183"/>
        <end position="199"/>
    </location>
</feature>
<feature type="transmembrane region" description="Helical" evidence="8">
    <location>
        <begin position="205"/>
        <end position="223"/>
    </location>
</feature>